<evidence type="ECO:0000313" key="3">
    <source>
        <dbReference type="Proteomes" id="UP001460270"/>
    </source>
</evidence>
<evidence type="ECO:0000256" key="1">
    <source>
        <dbReference type="SAM" id="MobiDB-lite"/>
    </source>
</evidence>
<evidence type="ECO:0000313" key="2">
    <source>
        <dbReference type="EMBL" id="KAK7889056.1"/>
    </source>
</evidence>
<proteinExistence type="predicted"/>
<organism evidence="2 3">
    <name type="scientific">Mugilogobius chulae</name>
    <name type="common">yellowstripe goby</name>
    <dbReference type="NCBI Taxonomy" id="88201"/>
    <lineage>
        <taxon>Eukaryota</taxon>
        <taxon>Metazoa</taxon>
        <taxon>Chordata</taxon>
        <taxon>Craniata</taxon>
        <taxon>Vertebrata</taxon>
        <taxon>Euteleostomi</taxon>
        <taxon>Actinopterygii</taxon>
        <taxon>Neopterygii</taxon>
        <taxon>Teleostei</taxon>
        <taxon>Neoteleostei</taxon>
        <taxon>Acanthomorphata</taxon>
        <taxon>Gobiaria</taxon>
        <taxon>Gobiiformes</taxon>
        <taxon>Gobioidei</taxon>
        <taxon>Gobiidae</taxon>
        <taxon>Gobionellinae</taxon>
        <taxon>Mugilogobius</taxon>
    </lineage>
</organism>
<dbReference type="Proteomes" id="UP001460270">
    <property type="component" value="Unassembled WGS sequence"/>
</dbReference>
<keyword evidence="3" id="KW-1185">Reference proteome</keyword>
<gene>
    <name evidence="2" type="ORF">WMY93_024616</name>
</gene>
<reference evidence="3" key="1">
    <citation type="submission" date="2024-04" db="EMBL/GenBank/DDBJ databases">
        <title>Salinicola lusitanus LLJ914,a marine bacterium isolated from the Okinawa Trough.</title>
        <authorList>
            <person name="Li J."/>
        </authorList>
    </citation>
    <scope>NUCLEOTIDE SEQUENCE [LARGE SCALE GENOMIC DNA]</scope>
</reference>
<accession>A0AAW0NCN1</accession>
<comment type="caution">
    <text evidence="2">The sequence shown here is derived from an EMBL/GenBank/DDBJ whole genome shotgun (WGS) entry which is preliminary data.</text>
</comment>
<name>A0AAW0NCN1_9GOBI</name>
<sequence length="184" mass="20103">MNRTRVRAHPVCVCTFFHPDRKAPPTATEAPPISTTATPTLAEETDIDAVEGGPVPEPDESSSDRGVTDLDATESSDLHTDKVLHRDTSKYCTGTHQKWCTGHIKVLHQDTSSTAPGQYCTRTHQSTAPDTSLTKYCTGHITDKVLHRDTSKYCTGTHQSTAPGHIKVLHLDTSLTKYCTGTHH</sequence>
<dbReference type="AlphaFoldDB" id="A0AAW0NCN1"/>
<protein>
    <submittedName>
        <fullName evidence="2">Uncharacterized protein</fullName>
    </submittedName>
</protein>
<feature type="region of interest" description="Disordered" evidence="1">
    <location>
        <begin position="20"/>
        <end position="80"/>
    </location>
</feature>
<dbReference type="EMBL" id="JBBPFD010000018">
    <property type="protein sequence ID" value="KAK7889056.1"/>
    <property type="molecule type" value="Genomic_DNA"/>
</dbReference>